<evidence type="ECO:0000256" key="1">
    <source>
        <dbReference type="SAM" id="MobiDB-lite"/>
    </source>
</evidence>
<accession>A0AAD4XCN5</accession>
<name>A0AAD4XCN5_9MAGN</name>
<comment type="caution">
    <text evidence="2">The sequence shown here is derived from an EMBL/GenBank/DDBJ whole genome shotgun (WGS) entry which is preliminary data.</text>
</comment>
<dbReference type="Proteomes" id="UP001202328">
    <property type="component" value="Unassembled WGS sequence"/>
</dbReference>
<proteinExistence type="predicted"/>
<dbReference type="EMBL" id="JAJJMB010011750">
    <property type="protein sequence ID" value="KAI3900051.1"/>
    <property type="molecule type" value="Genomic_DNA"/>
</dbReference>
<organism evidence="2 3">
    <name type="scientific">Papaver atlanticum</name>
    <dbReference type="NCBI Taxonomy" id="357466"/>
    <lineage>
        <taxon>Eukaryota</taxon>
        <taxon>Viridiplantae</taxon>
        <taxon>Streptophyta</taxon>
        <taxon>Embryophyta</taxon>
        <taxon>Tracheophyta</taxon>
        <taxon>Spermatophyta</taxon>
        <taxon>Magnoliopsida</taxon>
        <taxon>Ranunculales</taxon>
        <taxon>Papaveraceae</taxon>
        <taxon>Papaveroideae</taxon>
        <taxon>Papaver</taxon>
    </lineage>
</organism>
<dbReference type="AlphaFoldDB" id="A0AAD4XCN5"/>
<feature type="region of interest" description="Disordered" evidence="1">
    <location>
        <begin position="1"/>
        <end position="23"/>
    </location>
</feature>
<sequence length="101" mass="11507">MTLTQGFPRHLKEVPQKASGSAEKFNLSRIAPATRLKSIQVLKTRQMESHRSSPSQMTDKRIMDRHMTSLNIYRAVQDLQVMPSSYRTGAISSCKDWKNQG</sequence>
<gene>
    <name evidence="2" type="ORF">MKW98_000951</name>
</gene>
<evidence type="ECO:0000313" key="2">
    <source>
        <dbReference type="EMBL" id="KAI3900051.1"/>
    </source>
</evidence>
<reference evidence="2" key="1">
    <citation type="submission" date="2022-04" db="EMBL/GenBank/DDBJ databases">
        <title>A functionally conserved STORR gene fusion in Papaver species that diverged 16.8 million years ago.</title>
        <authorList>
            <person name="Catania T."/>
        </authorList>
    </citation>
    <scope>NUCLEOTIDE SEQUENCE</scope>
    <source>
        <strain evidence="2">S-188037</strain>
    </source>
</reference>
<evidence type="ECO:0000313" key="3">
    <source>
        <dbReference type="Proteomes" id="UP001202328"/>
    </source>
</evidence>
<protein>
    <submittedName>
        <fullName evidence="2">Uncharacterized protein</fullName>
    </submittedName>
</protein>
<keyword evidence="3" id="KW-1185">Reference proteome</keyword>